<dbReference type="PANTHER" id="PTHR45973">
    <property type="entry name" value="PROTEIN PHOSPHATASE 1 REGULATORY SUBUNIT SDS22-RELATED"/>
    <property type="match status" value="1"/>
</dbReference>
<evidence type="ECO:0000313" key="3">
    <source>
        <dbReference type="Ensembl" id="ENSSGRP00000015709.1"/>
    </source>
</evidence>
<dbReference type="PROSITE" id="PS51450">
    <property type="entry name" value="LRR"/>
    <property type="match status" value="3"/>
</dbReference>
<sequence length="101" mass="11961">KGTRYITEDLIRRLTKCENLRLHVLNLSNNRIERIEKLEKLCQLRELHLSSNRIRKIEGLEHMTNLQVLNLAFNNIEHLPVWIAKKVIVMTEFSVLGDLFL</sequence>
<name>A0A672L0I5_SINGR</name>
<evidence type="ECO:0000313" key="4">
    <source>
        <dbReference type="Proteomes" id="UP000472262"/>
    </source>
</evidence>
<dbReference type="Gene3D" id="3.80.10.10">
    <property type="entry name" value="Ribonuclease Inhibitor"/>
    <property type="match status" value="1"/>
</dbReference>
<dbReference type="InterPro" id="IPR001611">
    <property type="entry name" value="Leu-rich_rpt"/>
</dbReference>
<dbReference type="SMART" id="SM00369">
    <property type="entry name" value="LRR_TYP"/>
    <property type="match status" value="2"/>
</dbReference>
<dbReference type="Pfam" id="PF12799">
    <property type="entry name" value="LRR_4"/>
    <property type="match status" value="1"/>
</dbReference>
<reference evidence="3" key="1">
    <citation type="submission" date="2025-08" db="UniProtKB">
        <authorList>
            <consortium name="Ensembl"/>
        </authorList>
    </citation>
    <scope>IDENTIFICATION</scope>
</reference>
<keyword evidence="2" id="KW-0677">Repeat</keyword>
<dbReference type="Proteomes" id="UP000472262">
    <property type="component" value="Unassembled WGS sequence"/>
</dbReference>
<dbReference type="Pfam" id="PF00560">
    <property type="entry name" value="LRR_1"/>
    <property type="match status" value="1"/>
</dbReference>
<dbReference type="SUPFAM" id="SSF52058">
    <property type="entry name" value="L domain-like"/>
    <property type="match status" value="1"/>
</dbReference>
<dbReference type="InterPro" id="IPR032675">
    <property type="entry name" value="LRR_dom_sf"/>
</dbReference>
<dbReference type="InterPro" id="IPR003591">
    <property type="entry name" value="Leu-rich_rpt_typical-subtyp"/>
</dbReference>
<dbReference type="SMART" id="SM00365">
    <property type="entry name" value="LRR_SD22"/>
    <property type="match status" value="2"/>
</dbReference>
<proteinExistence type="predicted"/>
<evidence type="ECO:0000256" key="1">
    <source>
        <dbReference type="ARBA" id="ARBA00022614"/>
    </source>
</evidence>
<dbReference type="PANTHER" id="PTHR45973:SF36">
    <property type="entry name" value="CENTRIOLIN"/>
    <property type="match status" value="1"/>
</dbReference>
<dbReference type="InterPro" id="IPR050576">
    <property type="entry name" value="Cilia_flagella_integrity"/>
</dbReference>
<accession>A0A672L0I5</accession>
<reference evidence="3" key="2">
    <citation type="submission" date="2025-09" db="UniProtKB">
        <authorList>
            <consortium name="Ensembl"/>
        </authorList>
    </citation>
    <scope>IDENTIFICATION</scope>
</reference>
<dbReference type="Ensembl" id="ENSSGRT00000017014.1">
    <property type="protein sequence ID" value="ENSSGRP00000015709.1"/>
    <property type="gene ID" value="ENSSGRG00000009740.1"/>
</dbReference>
<evidence type="ECO:0000256" key="2">
    <source>
        <dbReference type="ARBA" id="ARBA00022737"/>
    </source>
</evidence>
<dbReference type="AlphaFoldDB" id="A0A672L0I5"/>
<keyword evidence="4" id="KW-1185">Reference proteome</keyword>
<organism evidence="3 4">
    <name type="scientific">Sinocyclocheilus grahami</name>
    <name type="common">Dianchi golden-line fish</name>
    <name type="synonym">Barbus grahami</name>
    <dbReference type="NCBI Taxonomy" id="75366"/>
    <lineage>
        <taxon>Eukaryota</taxon>
        <taxon>Metazoa</taxon>
        <taxon>Chordata</taxon>
        <taxon>Craniata</taxon>
        <taxon>Vertebrata</taxon>
        <taxon>Euteleostomi</taxon>
        <taxon>Actinopterygii</taxon>
        <taxon>Neopterygii</taxon>
        <taxon>Teleostei</taxon>
        <taxon>Ostariophysi</taxon>
        <taxon>Cypriniformes</taxon>
        <taxon>Cyprinidae</taxon>
        <taxon>Cyprininae</taxon>
        <taxon>Sinocyclocheilus</taxon>
    </lineage>
</organism>
<keyword evidence="1" id="KW-0433">Leucine-rich repeat</keyword>
<dbReference type="InterPro" id="IPR025875">
    <property type="entry name" value="Leu-rich_rpt_4"/>
</dbReference>
<protein>
    <submittedName>
        <fullName evidence="3">Uncharacterized protein</fullName>
    </submittedName>
</protein>